<dbReference type="Gene3D" id="1.10.3210.10">
    <property type="entry name" value="Hypothetical protein af1432"/>
    <property type="match status" value="1"/>
</dbReference>
<accession>A0ABV2THS4</accession>
<dbReference type="Gene3D" id="3.30.460.10">
    <property type="entry name" value="Beta Polymerase, domain 2"/>
    <property type="match status" value="1"/>
</dbReference>
<reference evidence="6 7" key="1">
    <citation type="submission" date="2024-07" db="EMBL/GenBank/DDBJ databases">
        <title>Uliginosibacterium flavum JJ3220;KACC:17644.</title>
        <authorList>
            <person name="Kim M.K."/>
        </authorList>
    </citation>
    <scope>NUCLEOTIDE SEQUENCE [LARGE SCALE GENOMIC DNA]</scope>
    <source>
        <strain evidence="6 7">KACC:17644</strain>
    </source>
</reference>
<dbReference type="CDD" id="cd00077">
    <property type="entry name" value="HDc"/>
    <property type="match status" value="1"/>
</dbReference>
<keyword evidence="6" id="KW-0808">Transferase</keyword>
<comment type="caution">
    <text evidence="6">The sequence shown here is derived from an EMBL/GenBank/DDBJ whole genome shotgun (WGS) entry which is preliminary data.</text>
</comment>
<dbReference type="InterPro" id="IPR012675">
    <property type="entry name" value="Beta-grasp_dom_sf"/>
</dbReference>
<evidence type="ECO:0000259" key="3">
    <source>
        <dbReference type="PROSITE" id="PS51671"/>
    </source>
</evidence>
<dbReference type="InterPro" id="IPR002912">
    <property type="entry name" value="ACT_dom"/>
</dbReference>
<dbReference type="CDD" id="cd04876">
    <property type="entry name" value="ACT_RelA-SpoT"/>
    <property type="match status" value="1"/>
</dbReference>
<dbReference type="SUPFAM" id="SSF55021">
    <property type="entry name" value="ACT-like"/>
    <property type="match status" value="1"/>
</dbReference>
<feature type="domain" description="ACT" evidence="3">
    <location>
        <begin position="677"/>
        <end position="751"/>
    </location>
</feature>
<dbReference type="Gene3D" id="3.30.70.260">
    <property type="match status" value="1"/>
</dbReference>
<dbReference type="PROSITE" id="PS51880">
    <property type="entry name" value="TGS"/>
    <property type="match status" value="1"/>
</dbReference>
<dbReference type="RefSeq" id="WP_354599919.1">
    <property type="nucleotide sequence ID" value="NZ_JBEWZI010000003.1"/>
</dbReference>
<dbReference type="InterPro" id="IPR033655">
    <property type="entry name" value="TGS_RelA/SpoT"/>
</dbReference>
<dbReference type="SUPFAM" id="SSF109604">
    <property type="entry name" value="HD-domain/PDEase-like"/>
    <property type="match status" value="1"/>
</dbReference>
<dbReference type="Pfam" id="PF19296">
    <property type="entry name" value="RelA_AH_RIS"/>
    <property type="match status" value="1"/>
</dbReference>
<dbReference type="InterPro" id="IPR007685">
    <property type="entry name" value="RelA_SpoT"/>
</dbReference>
<dbReference type="Pfam" id="PF13291">
    <property type="entry name" value="ACT_4"/>
    <property type="match status" value="1"/>
</dbReference>
<evidence type="ECO:0000256" key="1">
    <source>
        <dbReference type="RuleBase" id="RU003847"/>
    </source>
</evidence>
<dbReference type="SUPFAM" id="SSF81271">
    <property type="entry name" value="TGS-like"/>
    <property type="match status" value="1"/>
</dbReference>
<dbReference type="PANTHER" id="PTHR21262:SF36">
    <property type="entry name" value="BIFUNCTIONAL (P)PPGPP SYNTHASE_HYDROLASE SPOT"/>
    <property type="match status" value="1"/>
</dbReference>
<protein>
    <submittedName>
        <fullName evidence="6">Bifunctional (P)ppGpp synthetase/guanosine-3',5'-bis(Diphosphate) 3'-pyrophosphohydrolase</fullName>
        <ecNumber evidence="6">2.7.6.5</ecNumber>
    </submittedName>
</protein>
<dbReference type="Pfam" id="PF04607">
    <property type="entry name" value="RelA_SpoT"/>
    <property type="match status" value="1"/>
</dbReference>
<comment type="similarity">
    <text evidence="1">Belongs to the relA/spoT family.</text>
</comment>
<dbReference type="SMART" id="SM00954">
    <property type="entry name" value="RelA_SpoT"/>
    <property type="match status" value="1"/>
</dbReference>
<dbReference type="PROSITE" id="PS51831">
    <property type="entry name" value="HD"/>
    <property type="match status" value="1"/>
</dbReference>
<dbReference type="Pfam" id="PF02824">
    <property type="entry name" value="TGS"/>
    <property type="match status" value="1"/>
</dbReference>
<sequence length="759" mass="85110">MEPSPVASPIASPAATPPDSTLSANHVGSALAASEFVEAVEFARLRAQAARYLKPEDLERLEAAYALATQAHAGQFRISGEPYVSHPLAVAEILSQWHLDAQALIGGLLHDVMEDSDVTKADIEAQFGKIAAELVDGVSKLDRIEFKTYQEAQAENYRKMFLAMARDVRVILIKLADRLHNMRTLDAVRPDKRRRIARETLEIFAPIANRLGLNTLYRELQELSFKNTYPLRYRVLAKALRTVRGDRRELVAKLMTNMRERLPAWGVDAEVYGREKHLFGIYRKMIEKRLGFEQVLDIYGFRILVKDIASCYLALGALHELYKPVPGKMKDYIALPKANGYQSLHTTVIGPQGMPVEVQIRTSEMHSVAESGVASHWMYKEDNAESLTDLQRKTHNWLQSLLELQSSSGDSSEFLEHVKIDLFPGDVFVFTPKGQIRNLPRGATPVDFAYAVHTDVGNRCVACKINGEMRPLRTELKNGDQVEITTAQHAHPNPAWLSYVRTGKARAEIRHFLKTVQQEEATHLGERLLSQSIRHLGLHMADIGSIAWDRFLKEFSAKAREDIHTDIGLGKRLAAVVARRLADLQDEQAAANGEASASKPRTPTPILIQGGEGMAVQMARCCRPIPGDPIVGLLKKGQGLEVHLNDCPILTRNHSSERDRWIDVEWEAGTERLFDVGIRVLIHHRRGVLARVAASIADQEANIQNVNMESDRGAETIIHFTIQVKNRPHLARIMRAVRHIPDVVRIVRERSGDKPADKR</sequence>
<dbReference type="InterPro" id="IPR004811">
    <property type="entry name" value="RelA/Spo_fam"/>
</dbReference>
<feature type="domain" description="HD" evidence="4">
    <location>
        <begin position="83"/>
        <end position="182"/>
    </location>
</feature>
<dbReference type="CDD" id="cd01668">
    <property type="entry name" value="TGS_RSH"/>
    <property type="match status" value="1"/>
</dbReference>
<keyword evidence="7" id="KW-1185">Reference proteome</keyword>
<dbReference type="InterPro" id="IPR045865">
    <property type="entry name" value="ACT-like_dom_sf"/>
</dbReference>
<dbReference type="InterPro" id="IPR004095">
    <property type="entry name" value="TGS"/>
</dbReference>
<evidence type="ECO:0000259" key="4">
    <source>
        <dbReference type="PROSITE" id="PS51831"/>
    </source>
</evidence>
<gene>
    <name evidence="6" type="ORF">ABXR19_04610</name>
</gene>
<dbReference type="NCBIfam" id="TIGR00691">
    <property type="entry name" value="spoT_relA"/>
    <property type="match status" value="1"/>
</dbReference>
<dbReference type="InterPro" id="IPR003607">
    <property type="entry name" value="HD/PDEase_dom"/>
</dbReference>
<evidence type="ECO:0000256" key="2">
    <source>
        <dbReference type="SAM" id="MobiDB-lite"/>
    </source>
</evidence>
<evidence type="ECO:0000259" key="5">
    <source>
        <dbReference type="PROSITE" id="PS51880"/>
    </source>
</evidence>
<dbReference type="Gene3D" id="3.10.20.30">
    <property type="match status" value="1"/>
</dbReference>
<dbReference type="GO" id="GO:0008728">
    <property type="term" value="F:GTP diphosphokinase activity"/>
    <property type="evidence" value="ECO:0007669"/>
    <property type="project" value="UniProtKB-EC"/>
</dbReference>
<name>A0ABV2THS4_9RHOO</name>
<organism evidence="6 7">
    <name type="scientific">Uliginosibacterium flavum</name>
    <dbReference type="NCBI Taxonomy" id="1396831"/>
    <lineage>
        <taxon>Bacteria</taxon>
        <taxon>Pseudomonadati</taxon>
        <taxon>Pseudomonadota</taxon>
        <taxon>Betaproteobacteria</taxon>
        <taxon>Rhodocyclales</taxon>
        <taxon>Zoogloeaceae</taxon>
        <taxon>Uliginosibacterium</taxon>
    </lineage>
</organism>
<dbReference type="Pfam" id="PF13328">
    <property type="entry name" value="HD_4"/>
    <property type="match status" value="1"/>
</dbReference>
<evidence type="ECO:0000313" key="7">
    <source>
        <dbReference type="Proteomes" id="UP001549691"/>
    </source>
</evidence>
<dbReference type="InterPro" id="IPR045600">
    <property type="entry name" value="RelA/SpoT_AH_RIS"/>
</dbReference>
<dbReference type="SUPFAM" id="SSF81301">
    <property type="entry name" value="Nucleotidyltransferase"/>
    <property type="match status" value="1"/>
</dbReference>
<dbReference type="EMBL" id="JBEWZI010000003">
    <property type="protein sequence ID" value="MET7013459.1"/>
    <property type="molecule type" value="Genomic_DNA"/>
</dbReference>
<dbReference type="EC" id="2.7.6.5" evidence="6"/>
<proteinExistence type="inferred from homology"/>
<feature type="domain" description="TGS" evidence="5">
    <location>
        <begin position="423"/>
        <end position="486"/>
    </location>
</feature>
<dbReference type="Proteomes" id="UP001549691">
    <property type="component" value="Unassembled WGS sequence"/>
</dbReference>
<evidence type="ECO:0000313" key="6">
    <source>
        <dbReference type="EMBL" id="MET7013459.1"/>
    </source>
</evidence>
<dbReference type="PROSITE" id="PS51671">
    <property type="entry name" value="ACT"/>
    <property type="match status" value="1"/>
</dbReference>
<dbReference type="SMART" id="SM00471">
    <property type="entry name" value="HDc"/>
    <property type="match status" value="1"/>
</dbReference>
<dbReference type="PANTHER" id="PTHR21262">
    <property type="entry name" value="GUANOSINE-3',5'-BIS DIPHOSPHATE 3'-PYROPHOSPHOHYDROLASE"/>
    <property type="match status" value="1"/>
</dbReference>
<dbReference type="InterPro" id="IPR043519">
    <property type="entry name" value="NT_sf"/>
</dbReference>
<feature type="region of interest" description="Disordered" evidence="2">
    <location>
        <begin position="1"/>
        <end position="21"/>
    </location>
</feature>
<dbReference type="InterPro" id="IPR012676">
    <property type="entry name" value="TGS-like"/>
</dbReference>
<dbReference type="InterPro" id="IPR006674">
    <property type="entry name" value="HD_domain"/>
</dbReference>
<comment type="function">
    <text evidence="1">In eubacteria ppGpp (guanosine 3'-diphosphate 5'-diphosphate) is a mediator of the stringent response that coordinates a variety of cellular activities in response to changes in nutritional abundance.</text>
</comment>
<dbReference type="CDD" id="cd05399">
    <property type="entry name" value="NT_Rel-Spo_like"/>
    <property type="match status" value="1"/>
</dbReference>